<feature type="region of interest" description="Disordered" evidence="1">
    <location>
        <begin position="183"/>
        <end position="204"/>
    </location>
</feature>
<sequence>MRRFLCIVLTVTMLLGCTSFEFVSAAATGLQTKDGFLDVEAEDLEFDKEYLEVKEGDLYSNSKGLAVLSEDKTEPAADDPAHLDLSFIADKAGTYTIWMRHTAETANMSGQNVFLSVQGGKYDIKMLEATPTQPKWMKLATVTAASDGEEISVKIRRRQKQEIVLDRFIFTNDASYVPDDGTLGIAGATPKPSSDPSGPAPEMTQKGGVAFIEAEDVAINSADATAGADSSASGGESVTIVNDHLTTPAQSDAGALEFTFVPEEDGVYALWTRVKPTSPNKGMWYALGDSEYTEVKLKGENGVYHWAGIAAFNATAGEAVTIKLFQASGWFTVDCFAIGKNADDGTVYTPDDSDFGLSGANIGDAPVIKAESKGEYPYVENSLEKMEGGVALLLDTANAYANNTLTMIDPDNAAVVATTVNDRTLVPIRFIAESFGAEVGWDEASSTASVALDGKNISIVLGQAEMNVNGTPITLDVAAETMHDRTMLPLRAISESLDKNVFWDDRGLILITDKDTVIDAEADGRLVESMLGYLKTGELALNYAVAPHFTQSVIDYACNLKQFNYSLTNQEASSGAANALYYLTLAARTDETIAASDGTLAKDAALTLLRSLIAGGNEPLCSTSCFWSHSVVSAALLLVKNTPVIYDELTQDEIDRIELLEKCLAIAGNWGYNDENDYATGPDLKGNFGKTWNPNHRHSYLPTVLMAALYFGSDELNEIYTSFDYDEYMAKLEEYGFTNIIGAWSAAGKDLMENGGEAVLIGNQGINDQQAGDPAGTGKGVKIPFKYMGLGLDDIDGIYEKLLDATYKGTVVNGFGADCYIVTGESSPMLGYEGMMFEFAASDGYGIRSKAGYCYDSFMVIMPVLANLKMFGGWDSQSESQQFYDTRMYVGNTDMIFKMQQGYQGYSNGSASSVEYESSFVGQGYMMSKDLWVNFHSMQNEDITIAQKPTLVVDPYEGITEPPEGAYESSESLGDVFADESYFDLGKKYTGKVTAEFDLVFGPDTDSAFNGVLMFDEQGATDRIWGNTNVLIQCSGGKINIRNGSNYVYSGYEFAPNFRFHFKVEMDASKKTYSVWMTPTWPTGGEEELVAENFAFRTGAVEIDNIGDMILSTEVGVMGSFWVENLTLSE</sequence>
<evidence type="ECO:0000256" key="1">
    <source>
        <dbReference type="SAM" id="MobiDB-lite"/>
    </source>
</evidence>
<dbReference type="PROSITE" id="PS51257">
    <property type="entry name" value="PROKAR_LIPOPROTEIN"/>
    <property type="match status" value="1"/>
</dbReference>
<evidence type="ECO:0000256" key="2">
    <source>
        <dbReference type="SAM" id="SignalP"/>
    </source>
</evidence>
<name>A0A9D1NFU8_9FIRM</name>
<comment type="caution">
    <text evidence="4">The sequence shown here is derived from an EMBL/GenBank/DDBJ whole genome shotgun (WGS) entry which is preliminary data.</text>
</comment>
<evidence type="ECO:0000259" key="3">
    <source>
        <dbReference type="Pfam" id="PF07833"/>
    </source>
</evidence>
<protein>
    <submittedName>
        <fullName evidence="4">Copper amine oxidase N-terminal domain-containing protein</fullName>
    </submittedName>
</protein>
<reference evidence="4" key="1">
    <citation type="submission" date="2020-10" db="EMBL/GenBank/DDBJ databases">
        <authorList>
            <person name="Gilroy R."/>
        </authorList>
    </citation>
    <scope>NUCLEOTIDE SEQUENCE</scope>
    <source>
        <strain evidence="4">4920</strain>
    </source>
</reference>
<gene>
    <name evidence="4" type="ORF">IAC74_02095</name>
</gene>
<proteinExistence type="predicted"/>
<organism evidence="4 5">
    <name type="scientific">Candidatus Aphodoplasma excrementigallinarum</name>
    <dbReference type="NCBI Taxonomy" id="2840673"/>
    <lineage>
        <taxon>Bacteria</taxon>
        <taxon>Bacillati</taxon>
        <taxon>Bacillota</taxon>
        <taxon>Clostridia</taxon>
        <taxon>Eubacteriales</taxon>
        <taxon>Candidatus Aphodoplasma</taxon>
    </lineage>
</organism>
<evidence type="ECO:0000313" key="5">
    <source>
        <dbReference type="Proteomes" id="UP000886743"/>
    </source>
</evidence>
<dbReference type="InterPro" id="IPR012854">
    <property type="entry name" value="Cu_amine_oxidase-like_N"/>
</dbReference>
<reference evidence="4" key="2">
    <citation type="journal article" date="2021" name="PeerJ">
        <title>Extensive microbial diversity within the chicken gut microbiome revealed by metagenomics and culture.</title>
        <authorList>
            <person name="Gilroy R."/>
            <person name="Ravi A."/>
            <person name="Getino M."/>
            <person name="Pursley I."/>
            <person name="Horton D.L."/>
            <person name="Alikhan N.F."/>
            <person name="Baker D."/>
            <person name="Gharbi K."/>
            <person name="Hall N."/>
            <person name="Watson M."/>
            <person name="Adriaenssens E.M."/>
            <person name="Foster-Nyarko E."/>
            <person name="Jarju S."/>
            <person name="Secka A."/>
            <person name="Antonio M."/>
            <person name="Oren A."/>
            <person name="Chaudhuri R.R."/>
            <person name="La Ragione R."/>
            <person name="Hildebrand F."/>
            <person name="Pallen M.J."/>
        </authorList>
    </citation>
    <scope>NUCLEOTIDE SEQUENCE</scope>
    <source>
        <strain evidence="4">4920</strain>
    </source>
</reference>
<dbReference type="SUPFAM" id="SSF55383">
    <property type="entry name" value="Copper amine oxidase, domain N"/>
    <property type="match status" value="1"/>
</dbReference>
<evidence type="ECO:0000313" key="4">
    <source>
        <dbReference type="EMBL" id="HIV02338.1"/>
    </source>
</evidence>
<dbReference type="Gene3D" id="3.30.457.10">
    <property type="entry name" value="Copper amine oxidase-like, N-terminal domain"/>
    <property type="match status" value="1"/>
</dbReference>
<keyword evidence="2" id="KW-0732">Signal</keyword>
<feature type="domain" description="Copper amine oxidase-like N-terminal" evidence="3">
    <location>
        <begin position="412"/>
        <end position="506"/>
    </location>
</feature>
<accession>A0A9D1NFU8</accession>
<dbReference type="EMBL" id="DVOF01000061">
    <property type="protein sequence ID" value="HIV02338.1"/>
    <property type="molecule type" value="Genomic_DNA"/>
</dbReference>
<dbReference type="InterPro" id="IPR036582">
    <property type="entry name" value="Mao_N_sf"/>
</dbReference>
<feature type="signal peptide" evidence="2">
    <location>
        <begin position="1"/>
        <end position="25"/>
    </location>
</feature>
<dbReference type="Proteomes" id="UP000886743">
    <property type="component" value="Unassembled WGS sequence"/>
</dbReference>
<dbReference type="AlphaFoldDB" id="A0A9D1NFU8"/>
<feature type="chain" id="PRO_5038996643" evidence="2">
    <location>
        <begin position="26"/>
        <end position="1130"/>
    </location>
</feature>
<dbReference type="Gene3D" id="2.60.120.260">
    <property type="entry name" value="Galactose-binding domain-like"/>
    <property type="match status" value="1"/>
</dbReference>
<dbReference type="Pfam" id="PF07833">
    <property type="entry name" value="Cu_amine_oxidN1"/>
    <property type="match status" value="1"/>
</dbReference>